<accession>A0A095SQZ5</accession>
<dbReference type="STRING" id="1453498.LG45_15185"/>
<dbReference type="PANTHER" id="PTHR32060:SF22">
    <property type="entry name" value="CARBOXYL-TERMINAL-PROCESSING PEPTIDASE 3, CHLOROPLASTIC"/>
    <property type="match status" value="1"/>
</dbReference>
<sequence>MSFKITRISFIVVIALLLVNCTSVEKYNYKLAQPIPVEKLQKDIDYTQHKLEKLYPNLYGYISKEKLDYKFDSIRKVVNKPMTSSEFYFVISPVIASVRQGHMTMTPPSKKLSKKESKRLKKMGDGPLSQFTFEWENNKLFVIKNKSKKKSINLGSEVVSINGVAPQTLFNKYRKSVTSDGYNETYIRKGFNKRFSLYMTNEIGINDSLTYVFKHKDSTYSAVISRNKSDKKEVSKGKIVQKDSAKVVAKKPVDKAKLKLERKNKRIYGYNALTNEYAKSLKFVKSDSTIAILKVKNFSEGIYSKSYKAIFDSIKKHNIQNLIIDIRDNPGGRVADAVNLYSYLTDKDFVILQPAKVTSKTSLFKWGLFRELPAVAYPFAAIAYPFYMGFSYFRTTKKADGTYEYRLVGSRKSKFAPNNYSEKTYVLINGGSFSASCILSSSLKGNPNVTFVGEETGGAFNGTVAGIMPVVDLPNSKIPLRLGLMDIRTINQTNIEGRGIFPDVEIELTIEDKIKNSDPQLDWIMNDIKKKR</sequence>
<dbReference type="GO" id="GO:0004175">
    <property type="term" value="F:endopeptidase activity"/>
    <property type="evidence" value="ECO:0007669"/>
    <property type="project" value="TreeGrafter"/>
</dbReference>
<organism evidence="2 3">
    <name type="scientific">Flavobacterium aquatile LMG 4008 = ATCC 11947</name>
    <dbReference type="NCBI Taxonomy" id="1453498"/>
    <lineage>
        <taxon>Bacteria</taxon>
        <taxon>Pseudomonadati</taxon>
        <taxon>Bacteroidota</taxon>
        <taxon>Flavobacteriia</taxon>
        <taxon>Flavobacteriales</taxon>
        <taxon>Flavobacteriaceae</taxon>
        <taxon>Flavobacterium</taxon>
    </lineage>
</organism>
<dbReference type="SMART" id="SM00245">
    <property type="entry name" value="TSPc"/>
    <property type="match status" value="1"/>
</dbReference>
<proteinExistence type="predicted"/>
<feature type="domain" description="Tail specific protease" evidence="1">
    <location>
        <begin position="257"/>
        <end position="507"/>
    </location>
</feature>
<dbReference type="Proteomes" id="UP000029554">
    <property type="component" value="Unassembled WGS sequence"/>
</dbReference>
<evidence type="ECO:0000313" key="3">
    <source>
        <dbReference type="Proteomes" id="UP000029554"/>
    </source>
</evidence>
<dbReference type="GO" id="GO:0008236">
    <property type="term" value="F:serine-type peptidase activity"/>
    <property type="evidence" value="ECO:0007669"/>
    <property type="project" value="InterPro"/>
</dbReference>
<dbReference type="SUPFAM" id="SSF52096">
    <property type="entry name" value="ClpP/crotonase"/>
    <property type="match status" value="1"/>
</dbReference>
<evidence type="ECO:0000313" key="2">
    <source>
        <dbReference type="EMBL" id="KGD66779.1"/>
    </source>
</evidence>
<dbReference type="AlphaFoldDB" id="A0A095SQZ5"/>
<dbReference type="Pfam" id="PF03572">
    <property type="entry name" value="Peptidase_S41"/>
    <property type="match status" value="1"/>
</dbReference>
<reference evidence="2 3" key="1">
    <citation type="submission" date="2014-09" db="EMBL/GenBank/DDBJ databases">
        <title>Whole Genome Shotgun of Flavobacterium aquatile LMG 4008.</title>
        <authorList>
            <person name="Gale A.N."/>
            <person name="Pipes S.E."/>
            <person name="Newman J.D."/>
        </authorList>
    </citation>
    <scope>NUCLEOTIDE SEQUENCE [LARGE SCALE GENOMIC DNA]</scope>
    <source>
        <strain evidence="2 3">LMG 4008</strain>
    </source>
</reference>
<dbReference type="PANTHER" id="PTHR32060">
    <property type="entry name" value="TAIL-SPECIFIC PROTEASE"/>
    <property type="match status" value="1"/>
</dbReference>
<dbReference type="eggNOG" id="COG0793">
    <property type="taxonomic scope" value="Bacteria"/>
</dbReference>
<dbReference type="Gene3D" id="3.90.226.10">
    <property type="entry name" value="2-enoyl-CoA Hydratase, Chain A, domain 1"/>
    <property type="match status" value="1"/>
</dbReference>
<dbReference type="GO" id="GO:0006508">
    <property type="term" value="P:proteolysis"/>
    <property type="evidence" value="ECO:0007669"/>
    <property type="project" value="InterPro"/>
</dbReference>
<dbReference type="InterPro" id="IPR029045">
    <property type="entry name" value="ClpP/crotonase-like_dom_sf"/>
</dbReference>
<dbReference type="InterPro" id="IPR005151">
    <property type="entry name" value="Tail-specific_protease"/>
</dbReference>
<dbReference type="RefSeq" id="WP_035128586.1">
    <property type="nucleotide sequence ID" value="NZ_JRHH01000006.1"/>
</dbReference>
<comment type="caution">
    <text evidence="2">The sequence shown here is derived from an EMBL/GenBank/DDBJ whole genome shotgun (WGS) entry which is preliminary data.</text>
</comment>
<keyword evidence="3" id="KW-1185">Reference proteome</keyword>
<dbReference type="GO" id="GO:0007165">
    <property type="term" value="P:signal transduction"/>
    <property type="evidence" value="ECO:0007669"/>
    <property type="project" value="TreeGrafter"/>
</dbReference>
<evidence type="ECO:0000259" key="1">
    <source>
        <dbReference type="SMART" id="SM00245"/>
    </source>
</evidence>
<dbReference type="GO" id="GO:0030288">
    <property type="term" value="C:outer membrane-bounded periplasmic space"/>
    <property type="evidence" value="ECO:0007669"/>
    <property type="project" value="TreeGrafter"/>
</dbReference>
<dbReference type="EMBL" id="JRHH01000006">
    <property type="protein sequence ID" value="KGD66779.1"/>
    <property type="molecule type" value="Genomic_DNA"/>
</dbReference>
<gene>
    <name evidence="2" type="ORF">LG45_15185</name>
</gene>
<name>A0A095SQZ5_9FLAO</name>
<dbReference type="OrthoDB" id="5480566at2"/>
<protein>
    <recommendedName>
        <fullName evidence="1">Tail specific protease domain-containing protein</fullName>
    </recommendedName>
</protein>